<name>A0A8H4AM53_GIGMA</name>
<comment type="caution">
    <text evidence="1">The sequence shown here is derived from an EMBL/GenBank/DDBJ whole genome shotgun (WGS) entry which is preliminary data.</text>
</comment>
<gene>
    <name evidence="1" type="ORF">F8M41_018011</name>
</gene>
<dbReference type="Proteomes" id="UP000439903">
    <property type="component" value="Unassembled WGS sequence"/>
</dbReference>
<organism evidence="1 2">
    <name type="scientific">Gigaspora margarita</name>
    <dbReference type="NCBI Taxonomy" id="4874"/>
    <lineage>
        <taxon>Eukaryota</taxon>
        <taxon>Fungi</taxon>
        <taxon>Fungi incertae sedis</taxon>
        <taxon>Mucoromycota</taxon>
        <taxon>Glomeromycotina</taxon>
        <taxon>Glomeromycetes</taxon>
        <taxon>Diversisporales</taxon>
        <taxon>Gigasporaceae</taxon>
        <taxon>Gigaspora</taxon>
    </lineage>
</organism>
<evidence type="ECO:0000313" key="1">
    <source>
        <dbReference type="EMBL" id="KAF0512380.1"/>
    </source>
</evidence>
<proteinExistence type="predicted"/>
<accession>A0A8H4AM53</accession>
<protein>
    <submittedName>
        <fullName evidence="1">Gephyrin: PROVISIONAL</fullName>
    </submittedName>
</protein>
<sequence>MNISIQYKEAITCFNLRKSIRDQVILSWKADGYTAKEVKLKLLAPFNSILREQLEIEEKNRTNVCLWPILHELILDELKKNGSVLYYQQENQTTSLNLLQHYYQLTISDNMWLEQVCNYGSFCFGIDAKYDFNNDWAPIHALVVEDCRNWSTPIGFASSNKKNIYTIRLAVEAIKANTPCQNASCKHPYEYITLPNNKGFKCI</sequence>
<evidence type="ECO:0000313" key="2">
    <source>
        <dbReference type="Proteomes" id="UP000439903"/>
    </source>
</evidence>
<keyword evidence="2" id="KW-1185">Reference proteome</keyword>
<dbReference type="OrthoDB" id="2417481at2759"/>
<reference evidence="1 2" key="1">
    <citation type="journal article" date="2019" name="Environ. Microbiol.">
        <title>At the nexus of three kingdoms: the genome of the mycorrhizal fungus Gigaspora margarita provides insights into plant, endobacterial and fungal interactions.</title>
        <authorList>
            <person name="Venice F."/>
            <person name="Ghignone S."/>
            <person name="Salvioli di Fossalunga A."/>
            <person name="Amselem J."/>
            <person name="Novero M."/>
            <person name="Xianan X."/>
            <person name="Sedzielewska Toro K."/>
            <person name="Morin E."/>
            <person name="Lipzen A."/>
            <person name="Grigoriev I.V."/>
            <person name="Henrissat B."/>
            <person name="Martin F.M."/>
            <person name="Bonfante P."/>
        </authorList>
    </citation>
    <scope>NUCLEOTIDE SEQUENCE [LARGE SCALE GENOMIC DNA]</scope>
    <source>
        <strain evidence="1 2">BEG34</strain>
    </source>
</reference>
<dbReference type="EMBL" id="WTPW01000426">
    <property type="protein sequence ID" value="KAF0512380.1"/>
    <property type="molecule type" value="Genomic_DNA"/>
</dbReference>
<dbReference type="AlphaFoldDB" id="A0A8H4AM53"/>